<dbReference type="FunFam" id="3.10.580.10:FF:000053">
    <property type="entry name" value="Unplaced genomic scaffold supercont1.12, whole genome shotgun sequence"/>
    <property type="match status" value="1"/>
</dbReference>
<feature type="transmembrane region" description="Helical" evidence="7">
    <location>
        <begin position="201"/>
        <end position="220"/>
    </location>
</feature>
<feature type="transmembrane region" description="Helical" evidence="7">
    <location>
        <begin position="60"/>
        <end position="84"/>
    </location>
</feature>
<dbReference type="CDD" id="cd04590">
    <property type="entry name" value="CBS_pair_CorC_HlyC_assoc"/>
    <property type="match status" value="1"/>
</dbReference>
<feature type="region of interest" description="Disordered" evidence="6">
    <location>
        <begin position="663"/>
        <end position="684"/>
    </location>
</feature>
<proteinExistence type="predicted"/>
<feature type="compositionally biased region" description="Low complexity" evidence="6">
    <location>
        <begin position="807"/>
        <end position="825"/>
    </location>
</feature>
<feature type="transmembrane region" description="Helical" evidence="7">
    <location>
        <begin position="144"/>
        <end position="161"/>
    </location>
</feature>
<evidence type="ECO:0000313" key="10">
    <source>
        <dbReference type="Proteomes" id="UP000567179"/>
    </source>
</evidence>
<dbReference type="Proteomes" id="UP000567179">
    <property type="component" value="Unassembled WGS sequence"/>
</dbReference>
<dbReference type="PROSITE" id="PS51846">
    <property type="entry name" value="CNNM"/>
    <property type="match status" value="1"/>
</dbReference>
<reference evidence="9 10" key="1">
    <citation type="journal article" date="2020" name="ISME J.">
        <title>Uncovering the hidden diversity of litter-decomposition mechanisms in mushroom-forming fungi.</title>
        <authorList>
            <person name="Floudas D."/>
            <person name="Bentzer J."/>
            <person name="Ahren D."/>
            <person name="Johansson T."/>
            <person name="Persson P."/>
            <person name="Tunlid A."/>
        </authorList>
    </citation>
    <scope>NUCLEOTIDE SEQUENCE [LARGE SCALE GENOMIC DNA]</scope>
    <source>
        <strain evidence="9 10">CBS 101986</strain>
    </source>
</reference>
<gene>
    <name evidence="9" type="ORF">D9619_008834</name>
</gene>
<feature type="region of interest" description="Disordered" evidence="6">
    <location>
        <begin position="807"/>
        <end position="916"/>
    </location>
</feature>
<feature type="domain" description="CNNM transmembrane" evidence="8">
    <location>
        <begin position="55"/>
        <end position="261"/>
    </location>
</feature>
<feature type="compositionally biased region" description="Gly residues" evidence="6">
    <location>
        <begin position="841"/>
        <end position="855"/>
    </location>
</feature>
<evidence type="ECO:0000256" key="7">
    <source>
        <dbReference type="SAM" id="Phobius"/>
    </source>
</evidence>
<keyword evidence="10" id="KW-1185">Reference proteome</keyword>
<keyword evidence="4 5" id="KW-0472">Membrane</keyword>
<dbReference type="InterPro" id="IPR044751">
    <property type="entry name" value="Ion_transp-like_CBS"/>
</dbReference>
<name>A0A8H5BB93_9AGAR</name>
<dbReference type="Gene3D" id="3.10.580.10">
    <property type="entry name" value="CBS-domain"/>
    <property type="match status" value="2"/>
</dbReference>
<evidence type="ECO:0000259" key="8">
    <source>
        <dbReference type="PROSITE" id="PS51846"/>
    </source>
</evidence>
<accession>A0A8H5BB93</accession>
<feature type="region of interest" description="Disordered" evidence="6">
    <location>
        <begin position="459"/>
        <end position="515"/>
    </location>
</feature>
<protein>
    <recommendedName>
        <fullName evidence="8">CNNM transmembrane domain-containing protein</fullName>
    </recommendedName>
</protein>
<dbReference type="EMBL" id="JAACJJ010000029">
    <property type="protein sequence ID" value="KAF5319681.1"/>
    <property type="molecule type" value="Genomic_DNA"/>
</dbReference>
<comment type="subcellular location">
    <subcellularLocation>
        <location evidence="1">Membrane</location>
        <topology evidence="1">Multi-pass membrane protein</topology>
    </subcellularLocation>
</comment>
<evidence type="ECO:0000256" key="3">
    <source>
        <dbReference type="ARBA" id="ARBA00022989"/>
    </source>
</evidence>
<dbReference type="InterPro" id="IPR002550">
    <property type="entry name" value="CNNM"/>
</dbReference>
<feature type="compositionally biased region" description="Polar residues" evidence="6">
    <location>
        <begin position="595"/>
        <end position="606"/>
    </location>
</feature>
<dbReference type="InterPro" id="IPR045095">
    <property type="entry name" value="ACDP"/>
</dbReference>
<evidence type="ECO:0000256" key="1">
    <source>
        <dbReference type="ARBA" id="ARBA00004141"/>
    </source>
</evidence>
<dbReference type="InterPro" id="IPR046342">
    <property type="entry name" value="CBS_dom_sf"/>
</dbReference>
<feature type="region of interest" description="Disordered" evidence="6">
    <location>
        <begin position="417"/>
        <end position="447"/>
    </location>
</feature>
<feature type="compositionally biased region" description="Basic and acidic residues" evidence="6">
    <location>
        <begin position="479"/>
        <end position="515"/>
    </location>
</feature>
<feature type="region of interest" description="Disordered" evidence="6">
    <location>
        <begin position="574"/>
        <end position="618"/>
    </location>
</feature>
<evidence type="ECO:0000313" key="9">
    <source>
        <dbReference type="EMBL" id="KAF5319681.1"/>
    </source>
</evidence>
<dbReference type="SUPFAM" id="SSF54631">
    <property type="entry name" value="CBS-domain pair"/>
    <property type="match status" value="1"/>
</dbReference>
<dbReference type="PANTHER" id="PTHR12064">
    <property type="entry name" value="METAL TRANSPORTER CNNM"/>
    <property type="match status" value="1"/>
</dbReference>
<dbReference type="OrthoDB" id="5353557at2759"/>
<dbReference type="PANTHER" id="PTHR12064:SF90">
    <property type="entry name" value="CNNM TRANSMEMBRANE DOMAIN-CONTAINING PROTEIN"/>
    <property type="match status" value="1"/>
</dbReference>
<dbReference type="AlphaFoldDB" id="A0A8H5BB93"/>
<comment type="caution">
    <text evidence="9">The sequence shown here is derived from an EMBL/GenBank/DDBJ whole genome shotgun (WGS) entry which is preliminary data.</text>
</comment>
<evidence type="ECO:0000256" key="2">
    <source>
        <dbReference type="ARBA" id="ARBA00022692"/>
    </source>
</evidence>
<dbReference type="GO" id="GO:0005737">
    <property type="term" value="C:cytoplasm"/>
    <property type="evidence" value="ECO:0007669"/>
    <property type="project" value="TreeGrafter"/>
</dbReference>
<dbReference type="Pfam" id="PF01595">
    <property type="entry name" value="CNNM"/>
    <property type="match status" value="1"/>
</dbReference>
<organism evidence="9 10">
    <name type="scientific">Psilocybe cf. subviscida</name>
    <dbReference type="NCBI Taxonomy" id="2480587"/>
    <lineage>
        <taxon>Eukaryota</taxon>
        <taxon>Fungi</taxon>
        <taxon>Dikarya</taxon>
        <taxon>Basidiomycota</taxon>
        <taxon>Agaricomycotina</taxon>
        <taxon>Agaricomycetes</taxon>
        <taxon>Agaricomycetidae</taxon>
        <taxon>Agaricales</taxon>
        <taxon>Agaricineae</taxon>
        <taxon>Strophariaceae</taxon>
        <taxon>Psilocybe</taxon>
    </lineage>
</organism>
<dbReference type="GO" id="GO:0030026">
    <property type="term" value="P:intracellular manganese ion homeostasis"/>
    <property type="evidence" value="ECO:0007669"/>
    <property type="project" value="TreeGrafter"/>
</dbReference>
<keyword evidence="2 5" id="KW-0812">Transmembrane</keyword>
<feature type="compositionally biased region" description="Basic and acidic residues" evidence="6">
    <location>
        <begin position="903"/>
        <end position="916"/>
    </location>
</feature>
<keyword evidence="3 5" id="KW-1133">Transmembrane helix</keyword>
<sequence length="916" mass="97641">MVPLPVTTRHSSRLLYLLLSVASQHVPRLLHRAAPSQPDGLDLVSFAKREKFDPHDTKSIVFVVLIPILVLSSGLFAGLTLGYMSLDETQLNVLSISGTPDQKIYANKIKPIRQNGHLLLVTLLLANMIVNETLPVIADGVLGGGPQAVVISTVLIVIKAAEWRTQSCARYNRISYVTSSFAEIIPQSLFTRHGLYLGAKLAGLTKVLIYALAFIAWPVAKLLEFVLGSHHGIIYRRGELKELIAMHSTHATHGGDLKHDTVNIIGATLDLQEKVVQQAMTPISDVFMLSVDSKLDYKLLKKICETGHSRVPVYEEIDVPHSVVADPSDTVSSAHKLKKKTVRVKKIIGMLLVKQCVLLDPKDATPLRQIPLNKVPFVPNNESLLGILDKFQEGRSHMAIVSRFSVEKAASVKREVKQGLTQRLRQRVGMGDTDSDPDSDDEKKGETVVRKKWGARHRLIGGSGNKEARDIEEGNDDSDTIKESHSSGYDHDSQPVDEKVVDVKPDGGHGKKSTERRMAGLSILEQSMPADAVLAKAGAAEFLQGFDPAVMPLGIITLEDVLEELIGEEIYDEFDDQGARGDPYQVPPAAPLESKPSSGATPTGSRPPSVRHGFTHGPGKFVQVPAAFKGLFRTRSAPPVPRDTTSSEPEDQIHTAVHVADGGAASTSADTPIQMPRPVRSTGRHPPSVILEQHSSVSSSESEPHPIILTQRGRSEPGAPITSGDMSSPAVITIMPQVSSYSGPPSYPGSVQPYPIVTTATTSRSPSRDASPALPLEAILLERKRRLTASHGASPYAGNPSAAASAVLGVPSTPSTPVVPPLTGSGSQSPTVSATSSFPGFSGGTSQGPGPGPGAAGPARVAQTASKGTKFKSSPLGGVERTGLVVAEHLKVKEGQEEETEGEESKEGGGGAADRD</sequence>
<evidence type="ECO:0000256" key="4">
    <source>
        <dbReference type="ARBA" id="ARBA00023136"/>
    </source>
</evidence>
<evidence type="ECO:0000256" key="5">
    <source>
        <dbReference type="PROSITE-ProRule" id="PRU01193"/>
    </source>
</evidence>
<dbReference type="GO" id="GO:0016020">
    <property type="term" value="C:membrane"/>
    <property type="evidence" value="ECO:0007669"/>
    <property type="project" value="UniProtKB-SubCell"/>
</dbReference>
<dbReference type="GO" id="GO:0010960">
    <property type="term" value="P:magnesium ion homeostasis"/>
    <property type="evidence" value="ECO:0007669"/>
    <property type="project" value="InterPro"/>
</dbReference>
<evidence type="ECO:0000256" key="6">
    <source>
        <dbReference type="SAM" id="MobiDB-lite"/>
    </source>
</evidence>